<gene>
    <name evidence="7" type="ORF">AWC12_12660</name>
    <name evidence="6" type="ORF">OY187_15890</name>
</gene>
<dbReference type="GO" id="GO:0003700">
    <property type="term" value="F:DNA-binding transcription factor activity"/>
    <property type="evidence" value="ECO:0007669"/>
    <property type="project" value="TreeGrafter"/>
</dbReference>
<dbReference type="RefSeq" id="WP_110808620.1">
    <property type="nucleotide sequence ID" value="NZ_JAPQYE010000006.1"/>
</dbReference>
<dbReference type="InterPro" id="IPR050109">
    <property type="entry name" value="HTH-type_TetR-like_transc_reg"/>
</dbReference>
<protein>
    <submittedName>
        <fullName evidence="7">TetR family transcriptional regulator</fullName>
    </submittedName>
    <submittedName>
        <fullName evidence="6">TetR/AcrR family transcriptional regulator</fullName>
    </submittedName>
</protein>
<keyword evidence="1" id="KW-0805">Transcription regulation</keyword>
<dbReference type="Pfam" id="PF00440">
    <property type="entry name" value="TetR_N"/>
    <property type="match status" value="1"/>
</dbReference>
<dbReference type="EMBL" id="LQPC01000028">
    <property type="protein sequence ID" value="ORV88733.1"/>
    <property type="molecule type" value="Genomic_DNA"/>
</dbReference>
<dbReference type="SUPFAM" id="SSF46689">
    <property type="entry name" value="Homeodomain-like"/>
    <property type="match status" value="1"/>
</dbReference>
<evidence type="ECO:0000256" key="4">
    <source>
        <dbReference type="PROSITE-ProRule" id="PRU00335"/>
    </source>
</evidence>
<dbReference type="InterPro" id="IPR001647">
    <property type="entry name" value="HTH_TetR"/>
</dbReference>
<keyword evidence="9" id="KW-1185">Reference proteome</keyword>
<dbReference type="Gene3D" id="1.10.357.10">
    <property type="entry name" value="Tetracycline Repressor, domain 2"/>
    <property type="match status" value="1"/>
</dbReference>
<comment type="caution">
    <text evidence="7">The sequence shown here is derived from an EMBL/GenBank/DDBJ whole genome shotgun (WGS) entry which is preliminary data.</text>
</comment>
<dbReference type="SUPFAM" id="SSF48498">
    <property type="entry name" value="Tetracyclin repressor-like, C-terminal domain"/>
    <property type="match status" value="1"/>
</dbReference>
<dbReference type="GO" id="GO:0000976">
    <property type="term" value="F:transcription cis-regulatory region binding"/>
    <property type="evidence" value="ECO:0007669"/>
    <property type="project" value="TreeGrafter"/>
</dbReference>
<feature type="domain" description="HTH tetR-type" evidence="5">
    <location>
        <begin position="7"/>
        <end position="67"/>
    </location>
</feature>
<dbReference type="EMBL" id="JAPQYE010000006">
    <property type="protein sequence ID" value="MCZ0729538.1"/>
    <property type="molecule type" value="Genomic_DNA"/>
</dbReference>
<name>A0A1X1WQC4_MYCIR</name>
<dbReference type="PANTHER" id="PTHR30055">
    <property type="entry name" value="HTH-TYPE TRANSCRIPTIONAL REGULATOR RUTR"/>
    <property type="match status" value="1"/>
</dbReference>
<keyword evidence="2 4" id="KW-0238">DNA-binding</keyword>
<dbReference type="InterPro" id="IPR009057">
    <property type="entry name" value="Homeodomain-like_sf"/>
</dbReference>
<dbReference type="PROSITE" id="PS50977">
    <property type="entry name" value="HTH_TETR_2"/>
    <property type="match status" value="1"/>
</dbReference>
<dbReference type="PANTHER" id="PTHR30055:SF234">
    <property type="entry name" value="HTH-TYPE TRANSCRIPTIONAL REGULATOR BETI"/>
    <property type="match status" value="1"/>
</dbReference>
<reference evidence="7 8" key="1">
    <citation type="submission" date="2016-01" db="EMBL/GenBank/DDBJ databases">
        <title>The new phylogeny of the genus Mycobacterium.</title>
        <authorList>
            <person name="Tarcisio F."/>
            <person name="Conor M."/>
            <person name="Antonella G."/>
            <person name="Elisabetta G."/>
            <person name="Giulia F.S."/>
            <person name="Sara T."/>
            <person name="Anna F."/>
            <person name="Clotilde B."/>
            <person name="Roberto B."/>
            <person name="Veronica D.S."/>
            <person name="Fabio R."/>
            <person name="Monica P."/>
            <person name="Olivier J."/>
            <person name="Enrico T."/>
            <person name="Nicola S."/>
        </authorList>
    </citation>
    <scope>NUCLEOTIDE SEQUENCE [LARGE SCALE GENOMIC DNA]</scope>
    <source>
        <strain evidence="7 8">DSM 45541</strain>
    </source>
</reference>
<organism evidence="7 8">
    <name type="scientific">Mycolicibacterium iranicum</name>
    <name type="common">Mycobacterium iranicum</name>
    <dbReference type="NCBI Taxonomy" id="912594"/>
    <lineage>
        <taxon>Bacteria</taxon>
        <taxon>Bacillati</taxon>
        <taxon>Actinomycetota</taxon>
        <taxon>Actinomycetes</taxon>
        <taxon>Mycobacteriales</taxon>
        <taxon>Mycobacteriaceae</taxon>
        <taxon>Mycolicibacterium</taxon>
    </lineage>
</organism>
<reference evidence="6" key="2">
    <citation type="submission" date="2022-12" db="EMBL/GenBank/DDBJ databases">
        <title>Whole genome sequence of Mycolicibacterium iranicum strain SBH312.</title>
        <authorList>
            <person name="Jani J."/>
            <person name="Arifin Mustapha Z."/>
            <person name="Ahmed K."/>
            <person name="Kai Ling C."/>
        </authorList>
    </citation>
    <scope>NUCLEOTIDE SEQUENCE</scope>
    <source>
        <strain evidence="6">SBH312</strain>
    </source>
</reference>
<dbReference type="InterPro" id="IPR036271">
    <property type="entry name" value="Tet_transcr_reg_TetR-rel_C_sf"/>
</dbReference>
<dbReference type="Proteomes" id="UP000193622">
    <property type="component" value="Unassembled WGS sequence"/>
</dbReference>
<accession>A0A1X1WQC4</accession>
<evidence type="ECO:0000313" key="7">
    <source>
        <dbReference type="EMBL" id="ORV88733.1"/>
    </source>
</evidence>
<evidence type="ECO:0000313" key="8">
    <source>
        <dbReference type="Proteomes" id="UP000193622"/>
    </source>
</evidence>
<evidence type="ECO:0000313" key="9">
    <source>
        <dbReference type="Proteomes" id="UP001084650"/>
    </source>
</evidence>
<evidence type="ECO:0000256" key="3">
    <source>
        <dbReference type="ARBA" id="ARBA00023163"/>
    </source>
</evidence>
<dbReference type="Proteomes" id="UP001084650">
    <property type="component" value="Unassembled WGS sequence"/>
</dbReference>
<evidence type="ECO:0000256" key="2">
    <source>
        <dbReference type="ARBA" id="ARBA00023125"/>
    </source>
</evidence>
<proteinExistence type="predicted"/>
<feature type="DNA-binding region" description="H-T-H motif" evidence="4">
    <location>
        <begin position="30"/>
        <end position="49"/>
    </location>
</feature>
<evidence type="ECO:0000256" key="1">
    <source>
        <dbReference type="ARBA" id="ARBA00023015"/>
    </source>
</evidence>
<evidence type="ECO:0000259" key="5">
    <source>
        <dbReference type="PROSITE" id="PS50977"/>
    </source>
</evidence>
<sequence>MTASQELDTRSKILIAAATMLGEDPTARLSVRAVAARAGVSTGSLRHFFPTQQALIDTVVAGMQTLDLPEDPMADTSRGPAERLQACLHMLLAAVGAGEEARRHWTALHNAYVASPPPEDSTHVFLALERLAVDRVQRWLFALQEEGVLGAGDLEAPARFLLTVVNGLAFERALPGACARIGFEANTLKTAVSAVLSDS</sequence>
<dbReference type="AlphaFoldDB" id="A0A1X1WQC4"/>
<keyword evidence="3" id="KW-0804">Transcription</keyword>
<evidence type="ECO:0000313" key="6">
    <source>
        <dbReference type="EMBL" id="MCZ0729538.1"/>
    </source>
</evidence>